<organism evidence="5 6">
    <name type="scientific">Ulvibacterium marinum</name>
    <dbReference type="NCBI Taxonomy" id="2419782"/>
    <lineage>
        <taxon>Bacteria</taxon>
        <taxon>Pseudomonadati</taxon>
        <taxon>Bacteroidota</taxon>
        <taxon>Flavobacteriia</taxon>
        <taxon>Flavobacteriales</taxon>
        <taxon>Flavobacteriaceae</taxon>
        <taxon>Ulvibacterium</taxon>
    </lineage>
</organism>
<evidence type="ECO:0000313" key="5">
    <source>
        <dbReference type="EMBL" id="RKN82457.1"/>
    </source>
</evidence>
<evidence type="ECO:0000313" key="6">
    <source>
        <dbReference type="Proteomes" id="UP000276603"/>
    </source>
</evidence>
<dbReference type="CDD" id="cd06815">
    <property type="entry name" value="PLPDE_III_AR_like_1"/>
    <property type="match status" value="1"/>
</dbReference>
<reference evidence="5 6" key="1">
    <citation type="submission" date="2018-10" db="EMBL/GenBank/DDBJ databases">
        <title>Ulvibacterium marinum gen. nov., sp. nov., a novel marine bacterium of the family Flavobacteriaceae, isolated from a culture of the green alga Ulva prolifera.</title>
        <authorList>
            <person name="Zhang Z."/>
        </authorList>
    </citation>
    <scope>NUCLEOTIDE SEQUENCE [LARGE SCALE GENOMIC DNA]</scope>
    <source>
        <strain evidence="5 6">CCMM003</strain>
    </source>
</reference>
<comment type="cofactor">
    <cofactor evidence="1">
        <name>pyridoxal 5'-phosphate</name>
        <dbReference type="ChEBI" id="CHEBI:597326"/>
    </cofactor>
</comment>
<dbReference type="GO" id="GO:0005829">
    <property type="term" value="C:cytosol"/>
    <property type="evidence" value="ECO:0007669"/>
    <property type="project" value="TreeGrafter"/>
</dbReference>
<feature type="domain" description="Alanine racemase N-terminal" evidence="4">
    <location>
        <begin position="19"/>
        <end position="237"/>
    </location>
</feature>
<dbReference type="InterPro" id="IPR001608">
    <property type="entry name" value="Ala_racemase_N"/>
</dbReference>
<dbReference type="AlphaFoldDB" id="A0A3B0CFE1"/>
<dbReference type="GO" id="GO:0008784">
    <property type="term" value="F:alanine racemase activity"/>
    <property type="evidence" value="ECO:0007669"/>
    <property type="project" value="TreeGrafter"/>
</dbReference>
<keyword evidence="3" id="KW-0413">Isomerase</keyword>
<dbReference type="PANTHER" id="PTHR30511:SF3">
    <property type="entry name" value="LYSINE RACEMASE"/>
    <property type="match status" value="1"/>
</dbReference>
<keyword evidence="2" id="KW-0663">Pyridoxal phosphate</keyword>
<evidence type="ECO:0000256" key="1">
    <source>
        <dbReference type="ARBA" id="ARBA00001933"/>
    </source>
</evidence>
<dbReference type="EMBL" id="RBCJ01000001">
    <property type="protein sequence ID" value="RKN82457.1"/>
    <property type="molecule type" value="Genomic_DNA"/>
</dbReference>
<dbReference type="Pfam" id="PF01168">
    <property type="entry name" value="Ala_racemase_N"/>
    <property type="match status" value="1"/>
</dbReference>
<name>A0A3B0CFE1_9FLAO</name>
<evidence type="ECO:0000256" key="2">
    <source>
        <dbReference type="ARBA" id="ARBA00022898"/>
    </source>
</evidence>
<dbReference type="OrthoDB" id="504078at2"/>
<dbReference type="GO" id="GO:0030170">
    <property type="term" value="F:pyridoxal phosphate binding"/>
    <property type="evidence" value="ECO:0007669"/>
    <property type="project" value="TreeGrafter"/>
</dbReference>
<protein>
    <submittedName>
        <fullName evidence="5">Alanine/ornithine racemase family PLP-dependent enzyme</fullName>
    </submittedName>
</protein>
<proteinExistence type="predicted"/>
<dbReference type="PANTHER" id="PTHR30511">
    <property type="entry name" value="ALANINE RACEMASE"/>
    <property type="match status" value="1"/>
</dbReference>
<evidence type="ECO:0000256" key="3">
    <source>
        <dbReference type="ARBA" id="ARBA00023235"/>
    </source>
</evidence>
<dbReference type="SUPFAM" id="SSF51419">
    <property type="entry name" value="PLP-binding barrel"/>
    <property type="match status" value="1"/>
</dbReference>
<accession>A0A3B0CFE1</accession>
<dbReference type="Gene3D" id="3.20.20.10">
    <property type="entry name" value="Alanine racemase"/>
    <property type="match status" value="1"/>
</dbReference>
<dbReference type="InterPro" id="IPR029066">
    <property type="entry name" value="PLP-binding_barrel"/>
</dbReference>
<gene>
    <name evidence="5" type="ORF">D7Z94_00980</name>
</gene>
<evidence type="ECO:0000259" key="4">
    <source>
        <dbReference type="Pfam" id="PF01168"/>
    </source>
</evidence>
<dbReference type="Proteomes" id="UP000276603">
    <property type="component" value="Unassembled WGS sequence"/>
</dbReference>
<comment type="caution">
    <text evidence="5">The sequence shown here is derived from an EMBL/GenBank/DDBJ whole genome shotgun (WGS) entry which is preliminary data.</text>
</comment>
<keyword evidence="6" id="KW-1185">Reference proteome</keyword>
<dbReference type="InterPro" id="IPR000821">
    <property type="entry name" value="Ala_racemase"/>
</dbReference>
<sequence>MSRVKKRVGVDLNLPRIDIDLAKIAHNARQLKKLYGAKGINIIGVTKVIGGNSIIADVLVQNGIEILADSRIANIIKMRRAGIRGQYLLLRTPALSQVQEVVIHAHISLNSELEVLKKLSEYALKNHIIHKVVLMVELGDLREGIMPSEMDAIVKAVLKLKGLALVGIGTNLACFGGISPDADKMNQLSSIAMCLEEKFKITLAMVSGGNSANYKWFTSSKDVGRINSLRLGESIFLGREALCRKPIPGLFTDIFTLLAEVIEAKRKPSQPYGEVYQNANGDTPKFENKGLMDRAVLAIGTQDVIVSGITPKQKITVLGASSDHMLIDNTETSLKVGDTVAFDLNYSALLRTFSTPCITKNMINQYECASIL</sequence>